<proteinExistence type="predicted"/>
<dbReference type="Proteomes" id="UP000821865">
    <property type="component" value="Chromosome 2"/>
</dbReference>
<organism evidence="1 2">
    <name type="scientific">Dermacentor silvarum</name>
    <name type="common">Tick</name>
    <dbReference type="NCBI Taxonomy" id="543639"/>
    <lineage>
        <taxon>Eukaryota</taxon>
        <taxon>Metazoa</taxon>
        <taxon>Ecdysozoa</taxon>
        <taxon>Arthropoda</taxon>
        <taxon>Chelicerata</taxon>
        <taxon>Arachnida</taxon>
        <taxon>Acari</taxon>
        <taxon>Parasitiformes</taxon>
        <taxon>Ixodida</taxon>
        <taxon>Ixodoidea</taxon>
        <taxon>Ixodidae</taxon>
        <taxon>Rhipicephalinae</taxon>
        <taxon>Dermacentor</taxon>
    </lineage>
</organism>
<gene>
    <name evidence="1" type="ORF">HPB49_023671</name>
</gene>
<reference evidence="1" key="1">
    <citation type="submission" date="2020-05" db="EMBL/GenBank/DDBJ databases">
        <title>Large-scale comparative analyses of tick genomes elucidate their genetic diversity and vector capacities.</title>
        <authorList>
            <person name="Jia N."/>
            <person name="Wang J."/>
            <person name="Shi W."/>
            <person name="Du L."/>
            <person name="Sun Y."/>
            <person name="Zhan W."/>
            <person name="Jiang J."/>
            <person name="Wang Q."/>
            <person name="Zhang B."/>
            <person name="Ji P."/>
            <person name="Sakyi L.B."/>
            <person name="Cui X."/>
            <person name="Yuan T."/>
            <person name="Jiang B."/>
            <person name="Yang W."/>
            <person name="Lam T.T.-Y."/>
            <person name="Chang Q."/>
            <person name="Ding S."/>
            <person name="Wang X."/>
            <person name="Zhu J."/>
            <person name="Ruan X."/>
            <person name="Zhao L."/>
            <person name="Wei J."/>
            <person name="Que T."/>
            <person name="Du C."/>
            <person name="Cheng J."/>
            <person name="Dai P."/>
            <person name="Han X."/>
            <person name="Huang E."/>
            <person name="Gao Y."/>
            <person name="Liu J."/>
            <person name="Shao H."/>
            <person name="Ye R."/>
            <person name="Li L."/>
            <person name="Wei W."/>
            <person name="Wang X."/>
            <person name="Wang C."/>
            <person name="Yang T."/>
            <person name="Huo Q."/>
            <person name="Li W."/>
            <person name="Guo W."/>
            <person name="Chen H."/>
            <person name="Zhou L."/>
            <person name="Ni X."/>
            <person name="Tian J."/>
            <person name="Zhou Y."/>
            <person name="Sheng Y."/>
            <person name="Liu T."/>
            <person name="Pan Y."/>
            <person name="Xia L."/>
            <person name="Li J."/>
            <person name="Zhao F."/>
            <person name="Cao W."/>
        </authorList>
    </citation>
    <scope>NUCLEOTIDE SEQUENCE</scope>
    <source>
        <strain evidence="1">Dsil-2018</strain>
    </source>
</reference>
<comment type="caution">
    <text evidence="1">The sequence shown here is derived from an EMBL/GenBank/DDBJ whole genome shotgun (WGS) entry which is preliminary data.</text>
</comment>
<name>A0ACB8DGW7_DERSI</name>
<sequence>MEAIAQRSMLAARTVRTSRKDLPEEVKRNNKLKEGEYLWRSKGHVTAYQWRDDKYVHLLSNFHNPTKTVEISRKLANGSSVAVVCPKALADYNRWMGAVDRFDQKRNAYISDRRFKESGYRIFYFLFHASVVNAFLQYNANNCLTYLWLRLVLRHQLINGQTFRRYTSTGPFRKNKLRGKNCQRMVGVEDEIRFTGSGHNPQKVATRRRYTSCSTTGIESRTNYVFGVCKVPLCATCFGAFHAK</sequence>
<evidence type="ECO:0000313" key="1">
    <source>
        <dbReference type="EMBL" id="KAH7967233.1"/>
    </source>
</evidence>
<accession>A0ACB8DGW7</accession>
<evidence type="ECO:0000313" key="2">
    <source>
        <dbReference type="Proteomes" id="UP000821865"/>
    </source>
</evidence>
<dbReference type="EMBL" id="CM023471">
    <property type="protein sequence ID" value="KAH7967233.1"/>
    <property type="molecule type" value="Genomic_DNA"/>
</dbReference>
<keyword evidence="2" id="KW-1185">Reference proteome</keyword>
<protein>
    <submittedName>
        <fullName evidence="1">Uncharacterized protein</fullName>
    </submittedName>
</protein>